<evidence type="ECO:0000259" key="1">
    <source>
        <dbReference type="Pfam" id="PF07607"/>
    </source>
</evidence>
<feature type="domain" description="DUF1570" evidence="1">
    <location>
        <begin position="215"/>
        <end position="337"/>
    </location>
</feature>
<sequence length="377" mass="42734">MLRNRNLIAWTFAVAFWILLSTVLTCGNVVASEHVQFVQDGKQYEVCGETLVVAKDGGRLFQANDGQIWMIQSDEIKDHKQDSTAVEIASPEAAVAQLLETLGDDFRVLQTAHYIVVSNANAPFVEYCAGLFEKLHKGFYAFWKNNGWDLPKPQFPLVALVFSDKASFQRYARPEAGPGAETIIGYYNLKTNRITTYDIGEGAGVRAGGFLVDRNIATIVHEATHQLAYNCGLQKRYADNPFWVSEGMAVFFESPDLKRGDGWREIGRINEVNRLRFAQYLPNRPANSLITLLQDDTRLTNTATAASAYAEAWALTYFLVKTKPKQYVAYLKQLSEGDYLDSLGPRERVQMFRDTFGDLETLDRQFIAYMRRFVLRR</sequence>
<proteinExistence type="predicted"/>
<dbReference type="Proteomes" id="UP000315082">
    <property type="component" value="Chromosome"/>
</dbReference>
<organism evidence="2 3">
    <name type="scientific">Rosistilla carotiformis</name>
    <dbReference type="NCBI Taxonomy" id="2528017"/>
    <lineage>
        <taxon>Bacteria</taxon>
        <taxon>Pseudomonadati</taxon>
        <taxon>Planctomycetota</taxon>
        <taxon>Planctomycetia</taxon>
        <taxon>Pirellulales</taxon>
        <taxon>Pirellulaceae</taxon>
        <taxon>Rosistilla</taxon>
    </lineage>
</organism>
<dbReference type="EMBL" id="CP036348">
    <property type="protein sequence ID" value="QDV66986.1"/>
    <property type="molecule type" value="Genomic_DNA"/>
</dbReference>
<name>A0A518JN58_9BACT</name>
<evidence type="ECO:0000313" key="2">
    <source>
        <dbReference type="EMBL" id="QDV66986.1"/>
    </source>
</evidence>
<dbReference type="KEGG" id="rcf:Poly24_06770"/>
<dbReference type="InterPro" id="IPR011464">
    <property type="entry name" value="DUF1570"/>
</dbReference>
<keyword evidence="3" id="KW-1185">Reference proteome</keyword>
<dbReference type="Pfam" id="PF07607">
    <property type="entry name" value="DUF1570"/>
    <property type="match status" value="1"/>
</dbReference>
<reference evidence="2 3" key="1">
    <citation type="submission" date="2019-02" db="EMBL/GenBank/DDBJ databases">
        <title>Deep-cultivation of Planctomycetes and their phenomic and genomic characterization uncovers novel biology.</title>
        <authorList>
            <person name="Wiegand S."/>
            <person name="Jogler M."/>
            <person name="Boedeker C."/>
            <person name="Pinto D."/>
            <person name="Vollmers J."/>
            <person name="Rivas-Marin E."/>
            <person name="Kohn T."/>
            <person name="Peeters S.H."/>
            <person name="Heuer A."/>
            <person name="Rast P."/>
            <person name="Oberbeckmann S."/>
            <person name="Bunk B."/>
            <person name="Jeske O."/>
            <person name="Meyerdierks A."/>
            <person name="Storesund J.E."/>
            <person name="Kallscheuer N."/>
            <person name="Luecker S."/>
            <person name="Lage O.M."/>
            <person name="Pohl T."/>
            <person name="Merkel B.J."/>
            <person name="Hornburger P."/>
            <person name="Mueller R.-W."/>
            <person name="Bruemmer F."/>
            <person name="Labrenz M."/>
            <person name="Spormann A.M."/>
            <person name="Op den Camp H."/>
            <person name="Overmann J."/>
            <person name="Amann R."/>
            <person name="Jetten M.S.M."/>
            <person name="Mascher T."/>
            <person name="Medema M.H."/>
            <person name="Devos D.P."/>
            <person name="Kaster A.-K."/>
            <person name="Ovreas L."/>
            <person name="Rohde M."/>
            <person name="Galperin M.Y."/>
            <person name="Jogler C."/>
        </authorList>
    </citation>
    <scope>NUCLEOTIDE SEQUENCE [LARGE SCALE GENOMIC DNA]</scope>
    <source>
        <strain evidence="2 3">Poly24</strain>
    </source>
</reference>
<dbReference type="AlphaFoldDB" id="A0A518JN58"/>
<protein>
    <recommendedName>
        <fullName evidence="1">DUF1570 domain-containing protein</fullName>
    </recommendedName>
</protein>
<gene>
    <name evidence="2" type="ORF">Poly24_06770</name>
</gene>
<evidence type="ECO:0000313" key="3">
    <source>
        <dbReference type="Proteomes" id="UP000315082"/>
    </source>
</evidence>
<dbReference type="RefSeq" id="WP_197452292.1">
    <property type="nucleotide sequence ID" value="NZ_CP036348.1"/>
</dbReference>
<accession>A0A518JN58</accession>